<comment type="caution">
    <text evidence="3">The sequence shown here is derived from an EMBL/GenBank/DDBJ whole genome shotgun (WGS) entry which is preliminary data.</text>
</comment>
<dbReference type="InterPro" id="IPR040079">
    <property type="entry name" value="Glutathione_S-Trfase"/>
</dbReference>
<evidence type="ECO:0000313" key="4">
    <source>
        <dbReference type="Proteomes" id="UP001597186"/>
    </source>
</evidence>
<dbReference type="Gene3D" id="1.20.1050.10">
    <property type="match status" value="1"/>
</dbReference>
<dbReference type="Gene3D" id="3.40.30.10">
    <property type="entry name" value="Glutaredoxin"/>
    <property type="match status" value="1"/>
</dbReference>
<organism evidence="3 4">
    <name type="scientific">Lacimonas salitolerans</name>
    <dbReference type="NCBI Taxonomy" id="1323750"/>
    <lineage>
        <taxon>Bacteria</taxon>
        <taxon>Pseudomonadati</taxon>
        <taxon>Pseudomonadota</taxon>
        <taxon>Alphaproteobacteria</taxon>
        <taxon>Rhodobacterales</taxon>
        <taxon>Paracoccaceae</taxon>
        <taxon>Lacimonas</taxon>
    </lineage>
</organism>
<feature type="domain" description="GST C-terminal" evidence="2">
    <location>
        <begin position="86"/>
        <end position="218"/>
    </location>
</feature>
<proteinExistence type="predicted"/>
<dbReference type="InterPro" id="IPR004046">
    <property type="entry name" value="GST_C"/>
</dbReference>
<protein>
    <submittedName>
        <fullName evidence="3">Glutathione S-transferase family protein</fullName>
    </submittedName>
</protein>
<dbReference type="RefSeq" id="WP_379914221.1">
    <property type="nucleotide sequence ID" value="NZ_JBHUDD010000043.1"/>
</dbReference>
<evidence type="ECO:0000259" key="1">
    <source>
        <dbReference type="PROSITE" id="PS50404"/>
    </source>
</evidence>
<reference evidence="4" key="1">
    <citation type="journal article" date="2019" name="Int. J. Syst. Evol. Microbiol.">
        <title>The Global Catalogue of Microorganisms (GCM) 10K type strain sequencing project: providing services to taxonomists for standard genome sequencing and annotation.</title>
        <authorList>
            <consortium name="The Broad Institute Genomics Platform"/>
            <consortium name="The Broad Institute Genome Sequencing Center for Infectious Disease"/>
            <person name="Wu L."/>
            <person name="Ma J."/>
        </authorList>
    </citation>
    <scope>NUCLEOTIDE SEQUENCE [LARGE SCALE GENOMIC DNA]</scope>
    <source>
        <strain evidence="4">CGMCC 1.12477</strain>
    </source>
</reference>
<dbReference type="CDD" id="cd00570">
    <property type="entry name" value="GST_N_family"/>
    <property type="match status" value="1"/>
</dbReference>
<dbReference type="SFLD" id="SFLDG00358">
    <property type="entry name" value="Main_(cytGST)"/>
    <property type="match status" value="1"/>
</dbReference>
<dbReference type="InterPro" id="IPR004045">
    <property type="entry name" value="Glutathione_S-Trfase_N"/>
</dbReference>
<evidence type="ECO:0000313" key="3">
    <source>
        <dbReference type="EMBL" id="MFD1509019.1"/>
    </source>
</evidence>
<dbReference type="Pfam" id="PF00043">
    <property type="entry name" value="GST_C"/>
    <property type="match status" value="1"/>
</dbReference>
<dbReference type="Pfam" id="PF13417">
    <property type="entry name" value="GST_N_3"/>
    <property type="match status" value="1"/>
</dbReference>
<dbReference type="SFLD" id="SFLDS00019">
    <property type="entry name" value="Glutathione_Transferase_(cytos"/>
    <property type="match status" value="1"/>
</dbReference>
<name>A0ABW4EFU1_9RHOB</name>
<feature type="domain" description="GST N-terminal" evidence="1">
    <location>
        <begin position="5"/>
        <end position="81"/>
    </location>
</feature>
<keyword evidence="4" id="KW-1185">Reference proteome</keyword>
<dbReference type="PROSITE" id="PS50405">
    <property type="entry name" value="GST_CTER"/>
    <property type="match status" value="1"/>
</dbReference>
<evidence type="ECO:0000259" key="2">
    <source>
        <dbReference type="PROSITE" id="PS50405"/>
    </source>
</evidence>
<dbReference type="InterPro" id="IPR010987">
    <property type="entry name" value="Glutathione-S-Trfase_C-like"/>
</dbReference>
<dbReference type="SUPFAM" id="SSF47616">
    <property type="entry name" value="GST C-terminal domain-like"/>
    <property type="match status" value="1"/>
</dbReference>
<dbReference type="InterPro" id="IPR050983">
    <property type="entry name" value="GST_Omega/HSP26"/>
</dbReference>
<dbReference type="PROSITE" id="PS50404">
    <property type="entry name" value="GST_NTER"/>
    <property type="match status" value="1"/>
</dbReference>
<accession>A0ABW4EFU1</accession>
<dbReference type="SUPFAM" id="SSF52833">
    <property type="entry name" value="Thioredoxin-like"/>
    <property type="match status" value="1"/>
</dbReference>
<gene>
    <name evidence="3" type="ORF">ACFTOW_06360</name>
</gene>
<dbReference type="PANTHER" id="PTHR43968:SF6">
    <property type="entry name" value="GLUTATHIONE S-TRANSFERASE OMEGA"/>
    <property type="match status" value="1"/>
</dbReference>
<dbReference type="InterPro" id="IPR036282">
    <property type="entry name" value="Glutathione-S-Trfase_C_sf"/>
</dbReference>
<dbReference type="CDD" id="cd00299">
    <property type="entry name" value="GST_C_family"/>
    <property type="match status" value="1"/>
</dbReference>
<dbReference type="Proteomes" id="UP001597186">
    <property type="component" value="Unassembled WGS sequence"/>
</dbReference>
<dbReference type="InterPro" id="IPR036249">
    <property type="entry name" value="Thioredoxin-like_sf"/>
</dbReference>
<sequence>MSDADALTLTGFRDSVYTWSVRWALAEMGLAHGYVEVNPFEGQAVRGHPFGLVPVLRHGDFSLYETAAILGYLDRVQAGPRLTPADARRAARMAQVMSVTASQVYWPLVRQVYSNGFYLPMEGQVGDAAVLRAGLAQASVALGALDVVAQEGLVLRGDALTLADLMLAPMLICFARVPEGAAMLAGFEALAAWLERMRARPHLRATVPPCLRKEESHG</sequence>
<dbReference type="PANTHER" id="PTHR43968">
    <property type="match status" value="1"/>
</dbReference>
<dbReference type="EMBL" id="JBHUDD010000043">
    <property type="protein sequence ID" value="MFD1509019.1"/>
    <property type="molecule type" value="Genomic_DNA"/>
</dbReference>